<organism evidence="1 2">
    <name type="scientific">Methylobacterium trifolii</name>
    <dbReference type="NCBI Taxonomy" id="1003092"/>
    <lineage>
        <taxon>Bacteria</taxon>
        <taxon>Pseudomonadati</taxon>
        <taxon>Pseudomonadota</taxon>
        <taxon>Alphaproteobacteria</taxon>
        <taxon>Hyphomicrobiales</taxon>
        <taxon>Methylobacteriaceae</taxon>
        <taxon>Methylobacterium</taxon>
    </lineage>
</organism>
<gene>
    <name evidence="1" type="ORF">MPOCJGCO_3029</name>
</gene>
<dbReference type="EMBL" id="BPRB01000171">
    <property type="protein sequence ID" value="GJE60910.1"/>
    <property type="molecule type" value="Genomic_DNA"/>
</dbReference>
<dbReference type="Proteomes" id="UP001055057">
    <property type="component" value="Unassembled WGS sequence"/>
</dbReference>
<dbReference type="RefSeq" id="WP_238183493.1">
    <property type="nucleotide sequence ID" value="NZ_BPRB01000171.1"/>
</dbReference>
<proteinExistence type="predicted"/>
<comment type="caution">
    <text evidence="1">The sequence shown here is derived from an EMBL/GenBank/DDBJ whole genome shotgun (WGS) entry which is preliminary data.</text>
</comment>
<name>A0ABQ4U0A6_9HYPH</name>
<keyword evidence="2" id="KW-1185">Reference proteome</keyword>
<sequence length="84" mass="9015">MAEAANYLDVQRALQENTAGIIEQIPVSALHLSMPVDGRGARIHASVKAGEKARVPSHVDVELDGRALSIPVEAVADYSEFKAY</sequence>
<reference evidence="1" key="2">
    <citation type="submission" date="2021-08" db="EMBL/GenBank/DDBJ databases">
        <authorList>
            <person name="Tani A."/>
            <person name="Ola A."/>
            <person name="Ogura Y."/>
            <person name="Katsura K."/>
            <person name="Hayashi T."/>
        </authorList>
    </citation>
    <scope>NUCLEOTIDE SEQUENCE</scope>
    <source>
        <strain evidence="1">DSM 23632</strain>
    </source>
</reference>
<accession>A0ABQ4U0A6</accession>
<reference evidence="1" key="1">
    <citation type="journal article" date="2021" name="Front. Microbiol.">
        <title>Comprehensive Comparative Genomics and Phenotyping of Methylobacterium Species.</title>
        <authorList>
            <person name="Alessa O."/>
            <person name="Ogura Y."/>
            <person name="Fujitani Y."/>
            <person name="Takami H."/>
            <person name="Hayashi T."/>
            <person name="Sahin N."/>
            <person name="Tani A."/>
        </authorList>
    </citation>
    <scope>NUCLEOTIDE SEQUENCE</scope>
    <source>
        <strain evidence="1">DSM 23632</strain>
    </source>
</reference>
<evidence type="ECO:0000313" key="2">
    <source>
        <dbReference type="Proteomes" id="UP001055057"/>
    </source>
</evidence>
<protein>
    <submittedName>
        <fullName evidence="1">Uncharacterized protein</fullName>
    </submittedName>
</protein>
<evidence type="ECO:0000313" key="1">
    <source>
        <dbReference type="EMBL" id="GJE60910.1"/>
    </source>
</evidence>